<dbReference type="InterPro" id="IPR009057">
    <property type="entry name" value="Homeodomain-like_sf"/>
</dbReference>
<dbReference type="Proteomes" id="UP001500596">
    <property type="component" value="Unassembled WGS sequence"/>
</dbReference>
<feature type="domain" description="HTH tetR-type" evidence="4">
    <location>
        <begin position="24"/>
        <end position="65"/>
    </location>
</feature>
<dbReference type="InterPro" id="IPR001647">
    <property type="entry name" value="HTH_TetR"/>
</dbReference>
<evidence type="ECO:0000259" key="4">
    <source>
        <dbReference type="Pfam" id="PF00440"/>
    </source>
</evidence>
<evidence type="ECO:0000256" key="2">
    <source>
        <dbReference type="ARBA" id="ARBA00023125"/>
    </source>
</evidence>
<evidence type="ECO:0000256" key="1">
    <source>
        <dbReference type="ARBA" id="ARBA00023015"/>
    </source>
</evidence>
<dbReference type="SUPFAM" id="SSF48498">
    <property type="entry name" value="Tetracyclin repressor-like, C-terminal domain"/>
    <property type="match status" value="1"/>
</dbReference>
<protein>
    <recommendedName>
        <fullName evidence="4">HTH tetR-type domain-containing protein</fullName>
    </recommendedName>
</protein>
<sequence>MSHPRRYDATRRQRTALERRAHVIDTATVLFAEHGFEATTLADVASAAGVSLAYLHKLGSKSDLIESVVRAMMTGDTAADPDSELDALVHAATMEEYLDLSLASIIAWNARSHRLWMAWASASDPGLRAGWNAVMTEVRAKLTASLALLDARGWLRGDVPHDELVATLWVLTMAETYTRLVDGAGLSHDDYVRWLHRSVREALLPRASQPA</sequence>
<dbReference type="InterPro" id="IPR036271">
    <property type="entry name" value="Tet_transcr_reg_TetR-rel_C_sf"/>
</dbReference>
<keyword evidence="2" id="KW-0238">DNA-binding</keyword>
<keyword evidence="6" id="KW-1185">Reference proteome</keyword>
<accession>A0ABN2H8L6</accession>
<keyword evidence="3" id="KW-0804">Transcription</keyword>
<evidence type="ECO:0000256" key="3">
    <source>
        <dbReference type="ARBA" id="ARBA00023163"/>
    </source>
</evidence>
<dbReference type="EMBL" id="BAAAPK010000001">
    <property type="protein sequence ID" value="GAA1683448.1"/>
    <property type="molecule type" value="Genomic_DNA"/>
</dbReference>
<dbReference type="Gene3D" id="1.10.357.10">
    <property type="entry name" value="Tetracycline Repressor, domain 2"/>
    <property type="match status" value="1"/>
</dbReference>
<dbReference type="InterPro" id="IPR050109">
    <property type="entry name" value="HTH-type_TetR-like_transc_reg"/>
</dbReference>
<dbReference type="RefSeq" id="WP_344055603.1">
    <property type="nucleotide sequence ID" value="NZ_BAAAPK010000001.1"/>
</dbReference>
<name>A0ABN2H8L6_9MICO</name>
<evidence type="ECO:0000313" key="6">
    <source>
        <dbReference type="Proteomes" id="UP001500596"/>
    </source>
</evidence>
<dbReference type="Pfam" id="PF00440">
    <property type="entry name" value="TetR_N"/>
    <property type="match status" value="1"/>
</dbReference>
<dbReference type="SUPFAM" id="SSF46689">
    <property type="entry name" value="Homeodomain-like"/>
    <property type="match status" value="1"/>
</dbReference>
<reference evidence="5 6" key="1">
    <citation type="journal article" date="2019" name="Int. J. Syst. Evol. Microbiol.">
        <title>The Global Catalogue of Microorganisms (GCM) 10K type strain sequencing project: providing services to taxonomists for standard genome sequencing and annotation.</title>
        <authorList>
            <consortium name="The Broad Institute Genomics Platform"/>
            <consortium name="The Broad Institute Genome Sequencing Center for Infectious Disease"/>
            <person name="Wu L."/>
            <person name="Ma J."/>
        </authorList>
    </citation>
    <scope>NUCLEOTIDE SEQUENCE [LARGE SCALE GENOMIC DNA]</scope>
    <source>
        <strain evidence="5 6">JCM 15575</strain>
    </source>
</reference>
<organism evidence="5 6">
    <name type="scientific">Microbacterium lacus</name>
    <dbReference type="NCBI Taxonomy" id="415217"/>
    <lineage>
        <taxon>Bacteria</taxon>
        <taxon>Bacillati</taxon>
        <taxon>Actinomycetota</taxon>
        <taxon>Actinomycetes</taxon>
        <taxon>Micrococcales</taxon>
        <taxon>Microbacteriaceae</taxon>
        <taxon>Microbacterium</taxon>
    </lineage>
</organism>
<dbReference type="PANTHER" id="PTHR30055:SF234">
    <property type="entry name" value="HTH-TYPE TRANSCRIPTIONAL REGULATOR BETI"/>
    <property type="match status" value="1"/>
</dbReference>
<proteinExistence type="predicted"/>
<gene>
    <name evidence="5" type="ORF">GCM10009807_29100</name>
</gene>
<keyword evidence="1" id="KW-0805">Transcription regulation</keyword>
<comment type="caution">
    <text evidence="5">The sequence shown here is derived from an EMBL/GenBank/DDBJ whole genome shotgun (WGS) entry which is preliminary data.</text>
</comment>
<evidence type="ECO:0000313" key="5">
    <source>
        <dbReference type="EMBL" id="GAA1683448.1"/>
    </source>
</evidence>
<dbReference type="PANTHER" id="PTHR30055">
    <property type="entry name" value="HTH-TYPE TRANSCRIPTIONAL REGULATOR RUTR"/>
    <property type="match status" value="1"/>
</dbReference>